<dbReference type="Proteomes" id="UP001597549">
    <property type="component" value="Unassembled WGS sequence"/>
</dbReference>
<feature type="signal peptide" evidence="1">
    <location>
        <begin position="1"/>
        <end position="19"/>
    </location>
</feature>
<dbReference type="SUPFAM" id="SSF56925">
    <property type="entry name" value="OMPA-like"/>
    <property type="match status" value="1"/>
</dbReference>
<name>A0ABW5ZC26_9FLAO</name>
<dbReference type="EMBL" id="JBHUOL010000023">
    <property type="protein sequence ID" value="MFD2910167.1"/>
    <property type="molecule type" value="Genomic_DNA"/>
</dbReference>
<keyword evidence="1" id="KW-0732">Signal</keyword>
<gene>
    <name evidence="2" type="ORF">ACFSX9_15660</name>
</gene>
<proteinExistence type="predicted"/>
<feature type="chain" id="PRO_5045537379" description="Outer membrane protein beta-barrel domain-containing protein" evidence="1">
    <location>
        <begin position="20"/>
        <end position="158"/>
    </location>
</feature>
<sequence>MKKGLLAVAALLVFGFANAQEGKFKAGAHVGLPMGDAKDVYSFNIGLDATYTWAISDKFDAGIGSGYTLYTGKESFIEDASFVPVYATAQFLLTENIFLGADLGYAIAVAPSNSDGGFLYQPKVGFQVSEFSVYAGYKGIAADGATLGSVNLGFNYRF</sequence>
<dbReference type="InterPro" id="IPR011250">
    <property type="entry name" value="OMP/PagP_B-barrel"/>
</dbReference>
<organism evidence="2 3">
    <name type="scientific">Flavobacterium ardleyense</name>
    <dbReference type="NCBI Taxonomy" id="2038737"/>
    <lineage>
        <taxon>Bacteria</taxon>
        <taxon>Pseudomonadati</taxon>
        <taxon>Bacteroidota</taxon>
        <taxon>Flavobacteriia</taxon>
        <taxon>Flavobacteriales</taxon>
        <taxon>Flavobacteriaceae</taxon>
        <taxon>Flavobacterium</taxon>
    </lineage>
</organism>
<protein>
    <recommendedName>
        <fullName evidence="4">Outer membrane protein beta-barrel domain-containing protein</fullName>
    </recommendedName>
</protein>
<evidence type="ECO:0000256" key="1">
    <source>
        <dbReference type="SAM" id="SignalP"/>
    </source>
</evidence>
<evidence type="ECO:0008006" key="4">
    <source>
        <dbReference type="Google" id="ProtNLM"/>
    </source>
</evidence>
<evidence type="ECO:0000313" key="2">
    <source>
        <dbReference type="EMBL" id="MFD2910167.1"/>
    </source>
</evidence>
<accession>A0ABW5ZC26</accession>
<evidence type="ECO:0000313" key="3">
    <source>
        <dbReference type="Proteomes" id="UP001597549"/>
    </source>
</evidence>
<comment type="caution">
    <text evidence="2">The sequence shown here is derived from an EMBL/GenBank/DDBJ whole genome shotgun (WGS) entry which is preliminary data.</text>
</comment>
<keyword evidence="3" id="KW-1185">Reference proteome</keyword>
<reference evidence="3" key="1">
    <citation type="journal article" date="2019" name="Int. J. Syst. Evol. Microbiol.">
        <title>The Global Catalogue of Microorganisms (GCM) 10K type strain sequencing project: providing services to taxonomists for standard genome sequencing and annotation.</title>
        <authorList>
            <consortium name="The Broad Institute Genomics Platform"/>
            <consortium name="The Broad Institute Genome Sequencing Center for Infectious Disease"/>
            <person name="Wu L."/>
            <person name="Ma J."/>
        </authorList>
    </citation>
    <scope>NUCLEOTIDE SEQUENCE [LARGE SCALE GENOMIC DNA]</scope>
    <source>
        <strain evidence="3">KCTC 52644</strain>
    </source>
</reference>
<dbReference type="RefSeq" id="WP_379809392.1">
    <property type="nucleotide sequence ID" value="NZ_JBHUOL010000023.1"/>
</dbReference>